<evidence type="ECO:0000256" key="5">
    <source>
        <dbReference type="PIRNR" id="PIRNR028977"/>
    </source>
</evidence>
<sequence length="682" mass="76206">MAGLSSSRKRKVSQFLSDHAPKGASAPISNGKATLNGKADWDEEQDYERRARKGRKKTDKQESGRLPIKTPEGRVIQLEADPRALEQEEPESDEHDGLSEDGLSLGSGDEDGSGNLEDSAPPPAKKSERQRIVEAKEELANIASSINEEPEQNYTLLRKIQELFDSESSITIKKLILLTQVSIFRGIIPGYRIRPLSAEEQAIKVTSDIKKLRNFEQSLVSTYKTYVDTLGRLSRAVDSQLGPVAISCTCTLLDSVPHFNFRQELLKIVVERLSSRVIDDSFIKCRNTLEEFFRQDESGTGSLEAVRMIVKMLKAKDYHVDESVLNTFLSLRLLTELNVKASYDSIDQPTQKMKVKDRIPLTKKEKKARKEQKILDTQMKEADAVVVYEERERNQSETLKTVFTTYFRILKEKKPALKGATLEGLAKFAHLINIEFFADILAALRELVEDAQQEVDEEEEEANDNDASESTQRERNLRREALLCIVSAFSLLADQANEAKGLVNIDLSFFTTYLYSVLLLISLSPTIELSSKSLHLADPSASELAEIPSSKVNKATEIEMLLRSLDVVFFKAPRGAGEISSTRLAAFAKRLSVATLQLPEKSCVTLLTSLQNLNKKFSRKVRPLYVSDDQVGDGTYDPFIDSPELSNALTGGAVFEHALLANHYSPKVREQSKLVLKSAAAR</sequence>
<dbReference type="AlphaFoldDB" id="A0AAD6NM38"/>
<keyword evidence="10" id="KW-1185">Reference proteome</keyword>
<evidence type="ECO:0000259" key="8">
    <source>
        <dbReference type="Pfam" id="PF07540"/>
    </source>
</evidence>
<evidence type="ECO:0000313" key="9">
    <source>
        <dbReference type="EMBL" id="KAJ6263227.1"/>
    </source>
</evidence>
<comment type="subcellular location">
    <subcellularLocation>
        <location evidence="1 5">Nucleus</location>
        <location evidence="1 5">Nucleolus</location>
    </subcellularLocation>
</comment>
<gene>
    <name evidence="9" type="ORF">Dda_1788</name>
</gene>
<evidence type="ECO:0000256" key="6">
    <source>
        <dbReference type="SAM" id="MobiDB-lite"/>
    </source>
</evidence>
<feature type="domain" description="CCAAT-binding factor" evidence="7">
    <location>
        <begin position="481"/>
        <end position="670"/>
    </location>
</feature>
<evidence type="ECO:0000256" key="3">
    <source>
        <dbReference type="ARBA" id="ARBA00023054"/>
    </source>
</evidence>
<dbReference type="InterPro" id="IPR011501">
    <property type="entry name" value="Noc3_N"/>
</dbReference>
<comment type="similarity">
    <text evidence="2 5">Belongs to the CBF/MAK21 family.</text>
</comment>
<dbReference type="Proteomes" id="UP001221413">
    <property type="component" value="Unassembled WGS sequence"/>
</dbReference>
<keyword evidence="4" id="KW-0539">Nucleus</keyword>
<proteinExistence type="inferred from homology"/>
<dbReference type="GO" id="GO:0042254">
    <property type="term" value="P:ribosome biogenesis"/>
    <property type="evidence" value="ECO:0007669"/>
    <property type="project" value="UniProtKB-KW"/>
</dbReference>
<name>A0AAD6NM38_DREDA</name>
<dbReference type="PIRSF" id="PIRSF028977">
    <property type="entry name" value="Nucleolar_complex_p3"/>
    <property type="match status" value="1"/>
</dbReference>
<dbReference type="GO" id="GO:0005730">
    <property type="term" value="C:nucleolus"/>
    <property type="evidence" value="ECO:0007669"/>
    <property type="project" value="UniProtKB-SubCell"/>
</dbReference>
<dbReference type="GO" id="GO:0006270">
    <property type="term" value="P:DNA replication initiation"/>
    <property type="evidence" value="ECO:0007669"/>
    <property type="project" value="TreeGrafter"/>
</dbReference>
<dbReference type="InterPro" id="IPR016903">
    <property type="entry name" value="Nucleolar_cplx-assoc_3"/>
</dbReference>
<feature type="domain" description="Nucleolar complex-associated protein 3 N-terminal" evidence="8">
    <location>
        <begin position="134"/>
        <end position="226"/>
    </location>
</feature>
<evidence type="ECO:0000313" key="10">
    <source>
        <dbReference type="Proteomes" id="UP001221413"/>
    </source>
</evidence>
<keyword evidence="3" id="KW-0175">Coiled coil</keyword>
<dbReference type="Pfam" id="PF03914">
    <property type="entry name" value="CBF"/>
    <property type="match status" value="1"/>
</dbReference>
<comment type="function">
    <text evidence="5">Required for synthesis of 60S ribosomal subunits and the transport of pre-ribosomes from the nucleoplasm to the cytoplasm.</text>
</comment>
<feature type="region of interest" description="Disordered" evidence="6">
    <location>
        <begin position="452"/>
        <end position="474"/>
    </location>
</feature>
<evidence type="ECO:0000256" key="1">
    <source>
        <dbReference type="ARBA" id="ARBA00004604"/>
    </source>
</evidence>
<dbReference type="InterPro" id="IPR016024">
    <property type="entry name" value="ARM-type_fold"/>
</dbReference>
<dbReference type="GO" id="GO:0003682">
    <property type="term" value="F:chromatin binding"/>
    <property type="evidence" value="ECO:0007669"/>
    <property type="project" value="TreeGrafter"/>
</dbReference>
<dbReference type="EMBL" id="JAQGDS010000002">
    <property type="protein sequence ID" value="KAJ6263227.1"/>
    <property type="molecule type" value="Genomic_DNA"/>
</dbReference>
<dbReference type="InterPro" id="IPR005612">
    <property type="entry name" value="CCAAT-binding_factor"/>
</dbReference>
<evidence type="ECO:0000256" key="2">
    <source>
        <dbReference type="ARBA" id="ARBA00007797"/>
    </source>
</evidence>
<keyword evidence="5" id="KW-0690">Ribosome biogenesis</keyword>
<feature type="region of interest" description="Disordered" evidence="6">
    <location>
        <begin position="1"/>
        <end position="130"/>
    </location>
</feature>
<dbReference type="PANTHER" id="PTHR14428:SF5">
    <property type="entry name" value="NUCLEOLAR COMPLEX PROTEIN 3 HOMOLOG"/>
    <property type="match status" value="1"/>
</dbReference>
<organism evidence="9 10">
    <name type="scientific">Drechslerella dactyloides</name>
    <name type="common">Nematode-trapping fungus</name>
    <name type="synonym">Arthrobotrys dactyloides</name>
    <dbReference type="NCBI Taxonomy" id="74499"/>
    <lineage>
        <taxon>Eukaryota</taxon>
        <taxon>Fungi</taxon>
        <taxon>Dikarya</taxon>
        <taxon>Ascomycota</taxon>
        <taxon>Pezizomycotina</taxon>
        <taxon>Orbiliomycetes</taxon>
        <taxon>Orbiliales</taxon>
        <taxon>Orbiliaceae</taxon>
        <taxon>Drechslerella</taxon>
    </lineage>
</organism>
<feature type="compositionally biased region" description="Low complexity" evidence="6">
    <location>
        <begin position="100"/>
        <end position="119"/>
    </location>
</feature>
<protein>
    <recommendedName>
        <fullName evidence="5">Nucleolar complex-associated protein 3</fullName>
    </recommendedName>
</protein>
<dbReference type="PANTHER" id="PTHR14428">
    <property type="entry name" value="NUCLEOLAR COMPLEX PROTEIN 3"/>
    <property type="match status" value="1"/>
</dbReference>
<feature type="compositionally biased region" description="Acidic residues" evidence="6">
    <location>
        <begin position="452"/>
        <end position="467"/>
    </location>
</feature>
<evidence type="ECO:0000259" key="7">
    <source>
        <dbReference type="Pfam" id="PF03914"/>
    </source>
</evidence>
<evidence type="ECO:0000256" key="4">
    <source>
        <dbReference type="ARBA" id="ARBA00023242"/>
    </source>
</evidence>
<reference evidence="9" key="1">
    <citation type="submission" date="2023-01" db="EMBL/GenBank/DDBJ databases">
        <title>The chitinases involved in constricting ring structure development in the nematode-trapping fungus Drechslerella dactyloides.</title>
        <authorList>
            <person name="Wang R."/>
            <person name="Zhang L."/>
            <person name="Tang P."/>
            <person name="Li S."/>
            <person name="Liang L."/>
        </authorList>
    </citation>
    <scope>NUCLEOTIDE SEQUENCE</scope>
    <source>
        <strain evidence="9">YMF1.00031</strain>
    </source>
</reference>
<accession>A0AAD6NM38</accession>
<dbReference type="SUPFAM" id="SSF48371">
    <property type="entry name" value="ARM repeat"/>
    <property type="match status" value="1"/>
</dbReference>
<comment type="caution">
    <text evidence="9">The sequence shown here is derived from an EMBL/GenBank/DDBJ whole genome shotgun (WGS) entry which is preliminary data.</text>
</comment>
<dbReference type="Pfam" id="PF07540">
    <property type="entry name" value="NOC3p"/>
    <property type="match status" value="1"/>
</dbReference>